<organism evidence="5 6">
    <name type="scientific">Imshaugia aleurites</name>
    <dbReference type="NCBI Taxonomy" id="172621"/>
    <lineage>
        <taxon>Eukaryota</taxon>
        <taxon>Fungi</taxon>
        <taxon>Dikarya</taxon>
        <taxon>Ascomycota</taxon>
        <taxon>Pezizomycotina</taxon>
        <taxon>Lecanoromycetes</taxon>
        <taxon>OSLEUM clade</taxon>
        <taxon>Lecanoromycetidae</taxon>
        <taxon>Lecanorales</taxon>
        <taxon>Lecanorineae</taxon>
        <taxon>Parmeliaceae</taxon>
        <taxon>Imshaugia</taxon>
    </lineage>
</organism>
<evidence type="ECO:0000313" key="6">
    <source>
        <dbReference type="Proteomes" id="UP000664534"/>
    </source>
</evidence>
<feature type="region of interest" description="Disordered" evidence="2">
    <location>
        <begin position="992"/>
        <end position="1171"/>
    </location>
</feature>
<evidence type="ECO:0000256" key="1">
    <source>
        <dbReference type="ARBA" id="ARBA00022737"/>
    </source>
</evidence>
<proteinExistence type="predicted"/>
<dbReference type="Pfam" id="PF24883">
    <property type="entry name" value="NPHP3_N"/>
    <property type="match status" value="1"/>
</dbReference>
<gene>
    <name evidence="5" type="ORF">IMSHALPRED_002951</name>
</gene>
<accession>A0A8H3I5U4</accession>
<feature type="compositionally biased region" description="Polar residues" evidence="2">
    <location>
        <begin position="1031"/>
        <end position="1042"/>
    </location>
</feature>
<comment type="caution">
    <text evidence="5">The sequence shown here is derived from an EMBL/GenBank/DDBJ whole genome shotgun (WGS) entry which is preliminary data.</text>
</comment>
<sequence length="1526" mass="172639">MGAIKEPRTPSGFEDAFYDYIRNMPEKKGKRSLLARIDLNNPPTPEDIQESLRQIENRHAQKPSIKIMKKVLGPVVSVLKDYYGVFDTLSQADQTPGCVLWGVVKVAIDGLSRFIDLIDKIKAEILSLSALLRRLTLYDELYGQSLDMQELLFSSYKNVFRFWCRVDKECSRCGLNTLLRASTSFSIKKLQTIVDDLKEDADQIDKVAAIIEGQYAGTERTEASNERCKNKKERDEGSAWRKQMQSDRIRSWLGGQTINESTLHRHRNNLDIEPHATGSPTCEWLFKDSQFQDWIKGTSSKSILWLFAGPGSGKSVLCSHAVGYIRTLGSAEAQCLHFYEFDNEHTAIVTARNLATQLFEHYWLLEKDVPEDLHSISQKSGADLINVLEFIHILAGKLSKVYIFLDGLDEECTMARWKEASKIVAFVNLLAETFPKTVRVWYSSQDRPIIRQQLESHLILNVKEQVRVAVDEHISLKVPGICNPEVDQGTRTWILSELKERADGNFLWASLMLKTIENEVSSFDEMELFIKEGLPKDLDAYYRRIMARYEKRERELASKIFSIITFAKRRLRLTELREAIGMVSSENPRSLQNRNIPWRQAVEKVFAPLIETQEDPENQGERFCYLFHSTVRAFLISNPSIFQQEPPSAAILLISEFTIANACLLYLSQDRYSQLLAREAEHWFTASKDDIKDHHLLTYSAKYWDKHFDNVEETPELRHRIEIFLRSSNFQSTMQLQSLFVQGHFEVYCNHYSSPNEKFTKRVFPKWFVSHSMDGCSHFSRSYRTYISEWHNLLDCANCDEPRCYPHSGVKQFKGGLDRCLWGALGPRNFLSSNPERYFSFMLCAKNDAETGRLPYHEAMSQDGGRVVVLQASGEDADAAGFALHHKTWELPHREKPARLGVNTRISANLDKKRWAGADLRSISFTPDLAFLRIGSQILSVNSGGEYHAIDDLEITAEHPNACFEDITNRGSLLAVASRRKMPLITAFRGREAVKADQPSEKLPPSLGTPASTSNLGEDVSAVECRHCSREPSTSNHASDTSPAKGENSSEKDENDSDSSSPSEEISEWNSAEESWSEGSTEVDELGNPLTSSDESSSSSSEADAESDEESETPQDDAASDTAVNSYGQLYEESDSDGGDVDFDCGSDTDSYDGDYESDWSDNNNQDEDLHFDSDDEERLIRRMAYSRQDRKRNAHIQQGVLTIYDLAASPPTQVFAFTSPLPVMLYDSPPAIHPTKSLVVWPLCGGDVLFADVEGKSYFVRRARTTTRKTRHVFMKCHFSPCSKYLHIASLEAQQMKQSKSEIKAGTKPRLALSAFVSTHRLSNRKTTRSPPTLIHRVKIILGPTSSLCPTRMPIEVTWAEKEVYLSSSSDTNQLTLLRVDLFSPAKQSTPADYNAVSVPKLPILLPESARSRSVHYYPPRPNTTHARILIGSWASEPDADDGKDKTTPKDAPNENDTIQGLPETVSPPIGFYVDVEKDLGGWGASNAEEEIDKDKDKGQLKQKMEIFAAEDDCDIEHYFFTKRR</sequence>
<dbReference type="EMBL" id="CAJPDT010000016">
    <property type="protein sequence ID" value="CAF9916042.1"/>
    <property type="molecule type" value="Genomic_DNA"/>
</dbReference>
<evidence type="ECO:0008006" key="7">
    <source>
        <dbReference type="Google" id="ProtNLM"/>
    </source>
</evidence>
<feature type="compositionally biased region" description="Acidic residues" evidence="2">
    <location>
        <begin position="1132"/>
        <end position="1160"/>
    </location>
</feature>
<feature type="compositionally biased region" description="Basic and acidic residues" evidence="2">
    <location>
        <begin position="1442"/>
        <end position="1454"/>
    </location>
</feature>
<name>A0A8H3I5U4_9LECA</name>
<feature type="domain" description="DUF7708" evidence="3">
    <location>
        <begin position="72"/>
        <end position="210"/>
    </location>
</feature>
<protein>
    <recommendedName>
        <fullName evidence="7">NACHT domain-containing protein</fullName>
    </recommendedName>
</protein>
<feature type="compositionally biased region" description="Low complexity" evidence="2">
    <location>
        <begin position="1092"/>
        <end position="1102"/>
    </location>
</feature>
<dbReference type="InterPro" id="IPR056884">
    <property type="entry name" value="NPHP3-like_N"/>
</dbReference>
<feature type="domain" description="Nephrocystin 3-like N-terminal" evidence="4">
    <location>
        <begin position="281"/>
        <end position="444"/>
    </location>
</feature>
<feature type="compositionally biased region" description="Acidic residues" evidence="2">
    <location>
        <begin position="1103"/>
        <end position="1119"/>
    </location>
</feature>
<dbReference type="Proteomes" id="UP000664534">
    <property type="component" value="Unassembled WGS sequence"/>
</dbReference>
<dbReference type="PANTHER" id="PTHR10039">
    <property type="entry name" value="AMELOGENIN"/>
    <property type="match status" value="1"/>
</dbReference>
<feature type="region of interest" description="Disordered" evidence="2">
    <location>
        <begin position="1435"/>
        <end position="1467"/>
    </location>
</feature>
<keyword evidence="6" id="KW-1185">Reference proteome</keyword>
<dbReference type="Gene3D" id="3.40.50.300">
    <property type="entry name" value="P-loop containing nucleotide triphosphate hydrolases"/>
    <property type="match status" value="1"/>
</dbReference>
<evidence type="ECO:0000259" key="4">
    <source>
        <dbReference type="Pfam" id="PF24883"/>
    </source>
</evidence>
<feature type="compositionally biased region" description="Low complexity" evidence="2">
    <location>
        <begin position="1058"/>
        <end position="1080"/>
    </location>
</feature>
<keyword evidence="1" id="KW-0677">Repeat</keyword>
<reference evidence="5" key="1">
    <citation type="submission" date="2021-03" db="EMBL/GenBank/DDBJ databases">
        <authorList>
            <person name="Tagirdzhanova G."/>
        </authorList>
    </citation>
    <scope>NUCLEOTIDE SEQUENCE</scope>
</reference>
<dbReference type="Pfam" id="PF24809">
    <property type="entry name" value="DUF7708"/>
    <property type="match status" value="1"/>
</dbReference>
<evidence type="ECO:0000313" key="5">
    <source>
        <dbReference type="EMBL" id="CAF9916042.1"/>
    </source>
</evidence>
<dbReference type="PANTHER" id="PTHR10039:SF14">
    <property type="entry name" value="NACHT DOMAIN-CONTAINING PROTEIN"/>
    <property type="match status" value="1"/>
</dbReference>
<dbReference type="InterPro" id="IPR056125">
    <property type="entry name" value="DUF7708"/>
</dbReference>
<dbReference type="OrthoDB" id="21416at2759"/>
<dbReference type="InterPro" id="IPR027417">
    <property type="entry name" value="P-loop_NTPase"/>
</dbReference>
<evidence type="ECO:0000256" key="2">
    <source>
        <dbReference type="SAM" id="MobiDB-lite"/>
    </source>
</evidence>
<evidence type="ECO:0000259" key="3">
    <source>
        <dbReference type="Pfam" id="PF24809"/>
    </source>
</evidence>